<keyword evidence="5" id="KW-1003">Cell membrane</keyword>
<feature type="transmembrane region" description="Helical" evidence="5">
    <location>
        <begin position="168"/>
        <end position="191"/>
    </location>
</feature>
<comment type="subcellular location">
    <subcellularLocation>
        <location evidence="5">Cell membrane</location>
        <topology evidence="5">Multi-pass membrane protein</topology>
    </subcellularLocation>
    <subcellularLocation>
        <location evidence="1">Membrane</location>
        <topology evidence="1">Multi-pass membrane protein</topology>
    </subcellularLocation>
</comment>
<evidence type="ECO:0000256" key="1">
    <source>
        <dbReference type="ARBA" id="ARBA00004141"/>
    </source>
</evidence>
<dbReference type="PRINTS" id="PR01840">
    <property type="entry name" value="TATCFAMILY"/>
</dbReference>
<evidence type="ECO:0000256" key="4">
    <source>
        <dbReference type="ARBA" id="ARBA00023136"/>
    </source>
</evidence>
<comment type="subunit">
    <text evidence="5">The Tat system comprises two distinct complexes: a TatABC complex, containing multiple copies of TatA, TatB and TatC subunits, and a separate TatA complex, containing only TatA subunits. Substrates initially bind to the TatABC complex, which probably triggers association of the separate TatA complex to form the active translocon.</text>
</comment>
<keyword evidence="5" id="KW-0813">Transport</keyword>
<dbReference type="GO" id="GO:0009977">
    <property type="term" value="F:proton motive force dependent protein transmembrane transporter activity"/>
    <property type="evidence" value="ECO:0007669"/>
    <property type="project" value="TreeGrafter"/>
</dbReference>
<dbReference type="HAMAP" id="MF_00902">
    <property type="entry name" value="TatC"/>
    <property type="match status" value="1"/>
</dbReference>
<proteinExistence type="inferred from homology"/>
<gene>
    <name evidence="5" type="primary">tatC</name>
    <name evidence="6" type="ORF">V757_09475</name>
</gene>
<dbReference type="PANTHER" id="PTHR30371">
    <property type="entry name" value="SEC-INDEPENDENT PROTEIN TRANSLOCASE PROTEIN TATC"/>
    <property type="match status" value="1"/>
</dbReference>
<dbReference type="Proteomes" id="UP000018766">
    <property type="component" value="Unassembled WGS sequence"/>
</dbReference>
<evidence type="ECO:0000256" key="2">
    <source>
        <dbReference type="ARBA" id="ARBA00022692"/>
    </source>
</evidence>
<keyword evidence="4 5" id="KW-0472">Membrane</keyword>
<evidence type="ECO:0000256" key="3">
    <source>
        <dbReference type="ARBA" id="ARBA00022989"/>
    </source>
</evidence>
<dbReference type="GO" id="GO:0043953">
    <property type="term" value="P:protein transport by the Tat complex"/>
    <property type="evidence" value="ECO:0007669"/>
    <property type="project" value="UniProtKB-UniRule"/>
</dbReference>
<dbReference type="OrthoDB" id="9777044at2"/>
<dbReference type="GO" id="GO:0065002">
    <property type="term" value="P:intracellular protein transmembrane transport"/>
    <property type="evidence" value="ECO:0007669"/>
    <property type="project" value="TreeGrafter"/>
</dbReference>
<organism evidence="6 7">
    <name type="scientific">Pelistega indica</name>
    <dbReference type="NCBI Taxonomy" id="1414851"/>
    <lineage>
        <taxon>Bacteria</taxon>
        <taxon>Pseudomonadati</taxon>
        <taxon>Pseudomonadota</taxon>
        <taxon>Betaproteobacteria</taxon>
        <taxon>Burkholderiales</taxon>
        <taxon>Alcaligenaceae</taxon>
        <taxon>Pelistega</taxon>
    </lineage>
</organism>
<feature type="transmembrane region" description="Helical" evidence="5">
    <location>
        <begin position="203"/>
        <end position="221"/>
    </location>
</feature>
<dbReference type="GO" id="GO:0033281">
    <property type="term" value="C:TAT protein transport complex"/>
    <property type="evidence" value="ECO:0007669"/>
    <property type="project" value="UniProtKB-UniRule"/>
</dbReference>
<evidence type="ECO:0000256" key="5">
    <source>
        <dbReference type="HAMAP-Rule" id="MF_00902"/>
    </source>
</evidence>
<comment type="caution">
    <text evidence="6">The sequence shown here is derived from an EMBL/GenBank/DDBJ whole genome shotgun (WGS) entry which is preliminary data.</text>
</comment>
<feature type="transmembrane region" description="Helical" evidence="5">
    <location>
        <begin position="118"/>
        <end position="148"/>
    </location>
</feature>
<dbReference type="InterPro" id="IPR002033">
    <property type="entry name" value="TatC"/>
</dbReference>
<sequence length="264" mass="29207">MNQLENHSEEPSQKDESLISHLVELRSRLLYAVVGVLVVFAILCIYPGNKELYDFLAKPMVSTLPAGDKMIAYGVITPFLVPLKVTLMIAFVVALPFVLYQAWAFVAPGLYKHEKRLVVPLVISSYILFFVGIAFCYFFVFKTVFHFIAAVSPESITFAPDIEAYLDFVMTMFLAFGLTFEVPVVVLVLVSTGIASVEKLKNIRPYVVVCAFIIAAVLTPPDVISQFMMAVPLICLYELGIIGAKLIKAKPSSTTNSNTNDFNA</sequence>
<keyword evidence="2 5" id="KW-0812">Transmembrane</keyword>
<dbReference type="PANTHER" id="PTHR30371:SF0">
    <property type="entry name" value="SEC-INDEPENDENT PROTEIN TRANSLOCASE PROTEIN TATC, CHLOROPLASTIC-RELATED"/>
    <property type="match status" value="1"/>
</dbReference>
<feature type="transmembrane region" description="Helical" evidence="5">
    <location>
        <begin position="29"/>
        <end position="48"/>
    </location>
</feature>
<feature type="transmembrane region" description="Helical" evidence="5">
    <location>
        <begin position="85"/>
        <end position="106"/>
    </location>
</feature>
<accession>V8FY32</accession>
<keyword evidence="5" id="KW-0811">Translocation</keyword>
<comment type="similarity">
    <text evidence="5">Belongs to the TatC family.</text>
</comment>
<reference evidence="6 7" key="1">
    <citation type="submission" date="2013-11" db="EMBL/GenBank/DDBJ databases">
        <title>Genomic analysis of Pelistega sp. HM-7.</title>
        <authorList>
            <person name="Kumbhare S.V."/>
            <person name="Shetty S.A."/>
            <person name="Sharma O."/>
            <person name="Dhotre D.P."/>
        </authorList>
    </citation>
    <scope>NUCLEOTIDE SEQUENCE [LARGE SCALE GENOMIC DNA]</scope>
    <source>
        <strain evidence="6 7">HM-7</strain>
    </source>
</reference>
<dbReference type="NCBIfam" id="TIGR00945">
    <property type="entry name" value="tatC"/>
    <property type="match status" value="1"/>
</dbReference>
<dbReference type="PATRIC" id="fig|1414851.3.peg.1962"/>
<feature type="transmembrane region" description="Helical" evidence="5">
    <location>
        <begin position="227"/>
        <end position="247"/>
    </location>
</feature>
<dbReference type="EMBL" id="AYSV01000099">
    <property type="protein sequence ID" value="ETD69060.1"/>
    <property type="molecule type" value="Genomic_DNA"/>
</dbReference>
<comment type="function">
    <text evidence="5">Part of the twin-arginine translocation (Tat) system that transports large folded proteins containing a characteristic twin-arginine motif in their signal peptide across membranes. Together with TatB, TatC is part of a receptor directly interacting with Tat signal peptides.</text>
</comment>
<evidence type="ECO:0000313" key="6">
    <source>
        <dbReference type="EMBL" id="ETD69060.1"/>
    </source>
</evidence>
<name>V8FY32_9BURK</name>
<keyword evidence="3 5" id="KW-1133">Transmembrane helix</keyword>
<dbReference type="AlphaFoldDB" id="V8FY32"/>
<keyword evidence="5" id="KW-0653">Protein transport</keyword>
<dbReference type="RefSeq" id="WP_023952055.1">
    <property type="nucleotide sequence ID" value="NZ_AYSV01000099.1"/>
</dbReference>
<protein>
    <recommendedName>
        <fullName evidence="5">Sec-independent protein translocase protein TatC</fullName>
    </recommendedName>
</protein>
<evidence type="ECO:0000313" key="7">
    <source>
        <dbReference type="Proteomes" id="UP000018766"/>
    </source>
</evidence>
<dbReference type="Pfam" id="PF00902">
    <property type="entry name" value="TatC"/>
    <property type="match status" value="1"/>
</dbReference>
<keyword evidence="7" id="KW-1185">Reference proteome</keyword>